<protein>
    <recommendedName>
        <fullName evidence="3">F-box domain-containing protein</fullName>
    </recommendedName>
</protein>
<keyword evidence="2" id="KW-1185">Reference proteome</keyword>
<dbReference type="Proteomes" id="UP001151760">
    <property type="component" value="Unassembled WGS sequence"/>
</dbReference>
<gene>
    <name evidence="1" type="ORF">Tco_0654764</name>
</gene>
<organism evidence="1 2">
    <name type="scientific">Tanacetum coccineum</name>
    <dbReference type="NCBI Taxonomy" id="301880"/>
    <lineage>
        <taxon>Eukaryota</taxon>
        <taxon>Viridiplantae</taxon>
        <taxon>Streptophyta</taxon>
        <taxon>Embryophyta</taxon>
        <taxon>Tracheophyta</taxon>
        <taxon>Spermatophyta</taxon>
        <taxon>Magnoliopsida</taxon>
        <taxon>eudicotyledons</taxon>
        <taxon>Gunneridae</taxon>
        <taxon>Pentapetalae</taxon>
        <taxon>asterids</taxon>
        <taxon>campanulids</taxon>
        <taxon>Asterales</taxon>
        <taxon>Asteraceae</taxon>
        <taxon>Asteroideae</taxon>
        <taxon>Anthemideae</taxon>
        <taxon>Anthemidinae</taxon>
        <taxon>Tanacetum</taxon>
    </lineage>
</organism>
<evidence type="ECO:0000313" key="1">
    <source>
        <dbReference type="EMBL" id="GJS59980.1"/>
    </source>
</evidence>
<reference evidence="1" key="2">
    <citation type="submission" date="2022-01" db="EMBL/GenBank/DDBJ databases">
        <authorList>
            <person name="Yamashiro T."/>
            <person name="Shiraishi A."/>
            <person name="Satake H."/>
            <person name="Nakayama K."/>
        </authorList>
    </citation>
    <scope>NUCLEOTIDE SEQUENCE</scope>
</reference>
<reference evidence="1" key="1">
    <citation type="journal article" date="2022" name="Int. J. Mol. Sci.">
        <title>Draft Genome of Tanacetum Coccineum: Genomic Comparison of Closely Related Tanacetum-Family Plants.</title>
        <authorList>
            <person name="Yamashiro T."/>
            <person name="Shiraishi A."/>
            <person name="Nakayama K."/>
            <person name="Satake H."/>
        </authorList>
    </citation>
    <scope>NUCLEOTIDE SEQUENCE</scope>
</reference>
<name>A0ABQ4X534_9ASTR</name>
<proteinExistence type="predicted"/>
<sequence length="136" mass="14964">MHLIFLRLLSSISSMRKLGSSLELKNVVSLPSQLLDLVLCFLSRDDSVNWCNKNGLLNVFLKSDAYNEYGIRLMLTPRSAKDRYLTEFTKDINEGRQGYAIFSLYALSGGGTDLSFLEEVGSSSFSASSASSSISS</sequence>
<comment type="caution">
    <text evidence="1">The sequence shown here is derived from an EMBL/GenBank/DDBJ whole genome shotgun (WGS) entry which is preliminary data.</text>
</comment>
<evidence type="ECO:0000313" key="2">
    <source>
        <dbReference type="Proteomes" id="UP001151760"/>
    </source>
</evidence>
<accession>A0ABQ4X534</accession>
<evidence type="ECO:0008006" key="3">
    <source>
        <dbReference type="Google" id="ProtNLM"/>
    </source>
</evidence>
<dbReference type="EMBL" id="BQNB010009190">
    <property type="protein sequence ID" value="GJS59980.1"/>
    <property type="molecule type" value="Genomic_DNA"/>
</dbReference>